<dbReference type="InterPro" id="IPR016181">
    <property type="entry name" value="Acyl_CoA_acyltransferase"/>
</dbReference>
<dbReference type="Pfam" id="PF14542">
    <property type="entry name" value="Acetyltransf_CG"/>
    <property type="match status" value="1"/>
</dbReference>
<feature type="domain" description="N-acetyltransferase" evidence="1">
    <location>
        <begin position="1"/>
        <end position="95"/>
    </location>
</feature>
<dbReference type="CDD" id="cd04301">
    <property type="entry name" value="NAT_SF"/>
    <property type="match status" value="1"/>
</dbReference>
<evidence type="ECO:0000259" key="1">
    <source>
        <dbReference type="PROSITE" id="PS51186"/>
    </source>
</evidence>
<dbReference type="EMBL" id="JACNYL010000002">
    <property type="protein sequence ID" value="MBD1421664.1"/>
    <property type="molecule type" value="Genomic_DNA"/>
</dbReference>
<name>A0ABR7XR57_9SPHI</name>
<dbReference type="RefSeq" id="WP_190313407.1">
    <property type="nucleotide sequence ID" value="NZ_JACNYL010000002.1"/>
</dbReference>
<comment type="caution">
    <text evidence="3">The sequence shown here is derived from an EMBL/GenBank/DDBJ whole genome shotgun (WGS) entry which is preliminary data.</text>
</comment>
<dbReference type="SUPFAM" id="SSF55729">
    <property type="entry name" value="Acyl-CoA N-acyltransferases (Nat)"/>
    <property type="match status" value="1"/>
</dbReference>
<dbReference type="PANTHER" id="PTHR31435">
    <property type="entry name" value="PROTEIN NATD1"/>
    <property type="match status" value="1"/>
</dbReference>
<dbReference type="InterPro" id="IPR045057">
    <property type="entry name" value="Gcn5-rel_NAT"/>
</dbReference>
<dbReference type="Gene3D" id="3.40.630.30">
    <property type="match status" value="1"/>
</dbReference>
<evidence type="ECO:0000313" key="3">
    <source>
        <dbReference type="EMBL" id="MBD1421664.1"/>
    </source>
</evidence>
<accession>A0ABR7XR57</accession>
<evidence type="ECO:0000313" key="4">
    <source>
        <dbReference type="Proteomes" id="UP000651112"/>
    </source>
</evidence>
<dbReference type="PROSITE" id="PS51729">
    <property type="entry name" value="GNAT_YJDJ"/>
    <property type="match status" value="1"/>
</dbReference>
<gene>
    <name evidence="3" type="ORF">H8B21_08810</name>
</gene>
<reference evidence="3 4" key="1">
    <citation type="submission" date="2020-08" db="EMBL/GenBank/DDBJ databases">
        <title>Sphingobacterium sp. DN00404 isolated from aquaculture water.</title>
        <authorList>
            <person name="Zhang M."/>
        </authorList>
    </citation>
    <scope>NUCLEOTIDE SEQUENCE [LARGE SCALE GENOMIC DNA]</scope>
    <source>
        <strain evidence="3 4">KCTC 42746</strain>
    </source>
</reference>
<dbReference type="PANTHER" id="PTHR31435:SF10">
    <property type="entry name" value="BSR4717 PROTEIN"/>
    <property type="match status" value="1"/>
</dbReference>
<proteinExistence type="predicted"/>
<evidence type="ECO:0000259" key="2">
    <source>
        <dbReference type="PROSITE" id="PS51729"/>
    </source>
</evidence>
<sequence>MITFKQEEDQRRGKFVILEDDIPAGEMTYVWAGENKFIIDHTEIYEAFNGKGYGKQLVMKGIDYAREKGVKILPLCPYAKKLMERDDSLDDVIFR</sequence>
<keyword evidence="4" id="KW-1185">Reference proteome</keyword>
<feature type="domain" description="N-acetyltransferase" evidence="2">
    <location>
        <begin position="7"/>
        <end position="94"/>
    </location>
</feature>
<organism evidence="3 4">
    <name type="scientific">Sphingobacterium chuzhouense</name>
    <dbReference type="NCBI Taxonomy" id="1742264"/>
    <lineage>
        <taxon>Bacteria</taxon>
        <taxon>Pseudomonadati</taxon>
        <taxon>Bacteroidota</taxon>
        <taxon>Sphingobacteriia</taxon>
        <taxon>Sphingobacteriales</taxon>
        <taxon>Sphingobacteriaceae</taxon>
        <taxon>Sphingobacterium</taxon>
    </lineage>
</organism>
<protein>
    <submittedName>
        <fullName evidence="3">N-acetyltransferase</fullName>
    </submittedName>
</protein>
<dbReference type="InterPro" id="IPR031165">
    <property type="entry name" value="GNAT_YJDJ"/>
</dbReference>
<dbReference type="Proteomes" id="UP000651112">
    <property type="component" value="Unassembled WGS sequence"/>
</dbReference>
<dbReference type="PROSITE" id="PS51186">
    <property type="entry name" value="GNAT"/>
    <property type="match status" value="1"/>
</dbReference>
<dbReference type="InterPro" id="IPR000182">
    <property type="entry name" value="GNAT_dom"/>
</dbReference>